<evidence type="ECO:0000256" key="5">
    <source>
        <dbReference type="SAM" id="Phobius"/>
    </source>
</evidence>
<dbReference type="InterPro" id="IPR011701">
    <property type="entry name" value="MFS"/>
</dbReference>
<dbReference type="Proteomes" id="UP000813385">
    <property type="component" value="Unassembled WGS sequence"/>
</dbReference>
<proteinExistence type="predicted"/>
<feature type="transmembrane region" description="Helical" evidence="5">
    <location>
        <begin position="82"/>
        <end position="99"/>
    </location>
</feature>
<feature type="transmembrane region" description="Helical" evidence="5">
    <location>
        <begin position="56"/>
        <end position="75"/>
    </location>
</feature>
<evidence type="ECO:0000259" key="6">
    <source>
        <dbReference type="PROSITE" id="PS50850"/>
    </source>
</evidence>
<accession>A0A8K0X9C4</accession>
<keyword evidence="3 5" id="KW-1133">Transmembrane helix</keyword>
<dbReference type="InterPro" id="IPR020846">
    <property type="entry name" value="MFS_dom"/>
</dbReference>
<comment type="caution">
    <text evidence="7">The sequence shown here is derived from an EMBL/GenBank/DDBJ whole genome shotgun (WGS) entry which is preliminary data.</text>
</comment>
<evidence type="ECO:0000256" key="1">
    <source>
        <dbReference type="ARBA" id="ARBA00004141"/>
    </source>
</evidence>
<feature type="transmembrane region" description="Helical" evidence="5">
    <location>
        <begin position="426"/>
        <end position="446"/>
    </location>
</feature>
<keyword evidence="8" id="KW-1185">Reference proteome</keyword>
<name>A0A8K0X9C4_9PEZI</name>
<feature type="transmembrane region" description="Helical" evidence="5">
    <location>
        <begin position="142"/>
        <end position="160"/>
    </location>
</feature>
<comment type="subcellular location">
    <subcellularLocation>
        <location evidence="1">Membrane</location>
        <topology evidence="1">Multi-pass membrane protein</topology>
    </subcellularLocation>
</comment>
<keyword evidence="4 5" id="KW-0472">Membrane</keyword>
<dbReference type="Pfam" id="PF07690">
    <property type="entry name" value="MFS_1"/>
    <property type="match status" value="1"/>
</dbReference>
<organism evidence="7 8">
    <name type="scientific">Plectosphaerella cucumerina</name>
    <dbReference type="NCBI Taxonomy" id="40658"/>
    <lineage>
        <taxon>Eukaryota</taxon>
        <taxon>Fungi</taxon>
        <taxon>Dikarya</taxon>
        <taxon>Ascomycota</taxon>
        <taxon>Pezizomycotina</taxon>
        <taxon>Sordariomycetes</taxon>
        <taxon>Hypocreomycetidae</taxon>
        <taxon>Glomerellales</taxon>
        <taxon>Plectosphaerellaceae</taxon>
        <taxon>Plectosphaerella</taxon>
    </lineage>
</organism>
<evidence type="ECO:0000256" key="3">
    <source>
        <dbReference type="ARBA" id="ARBA00022989"/>
    </source>
</evidence>
<evidence type="ECO:0000313" key="7">
    <source>
        <dbReference type="EMBL" id="KAH7375483.1"/>
    </source>
</evidence>
<dbReference type="AlphaFoldDB" id="A0A8K0X9C4"/>
<reference evidence="7" key="1">
    <citation type="journal article" date="2021" name="Nat. Commun.">
        <title>Genetic determinants of endophytism in the Arabidopsis root mycobiome.</title>
        <authorList>
            <person name="Mesny F."/>
            <person name="Miyauchi S."/>
            <person name="Thiergart T."/>
            <person name="Pickel B."/>
            <person name="Atanasova L."/>
            <person name="Karlsson M."/>
            <person name="Huettel B."/>
            <person name="Barry K.W."/>
            <person name="Haridas S."/>
            <person name="Chen C."/>
            <person name="Bauer D."/>
            <person name="Andreopoulos W."/>
            <person name="Pangilinan J."/>
            <person name="LaButti K."/>
            <person name="Riley R."/>
            <person name="Lipzen A."/>
            <person name="Clum A."/>
            <person name="Drula E."/>
            <person name="Henrissat B."/>
            <person name="Kohler A."/>
            <person name="Grigoriev I.V."/>
            <person name="Martin F.M."/>
            <person name="Hacquard S."/>
        </authorList>
    </citation>
    <scope>NUCLEOTIDE SEQUENCE</scope>
    <source>
        <strain evidence="7">MPI-CAGE-AT-0016</strain>
    </source>
</reference>
<feature type="transmembrane region" description="Helical" evidence="5">
    <location>
        <begin position="458"/>
        <end position="478"/>
    </location>
</feature>
<dbReference type="GO" id="GO:0022857">
    <property type="term" value="F:transmembrane transporter activity"/>
    <property type="evidence" value="ECO:0007669"/>
    <property type="project" value="InterPro"/>
</dbReference>
<keyword evidence="2 5" id="KW-0812">Transmembrane</keyword>
<feature type="transmembrane region" description="Helical" evidence="5">
    <location>
        <begin position="111"/>
        <end position="130"/>
    </location>
</feature>
<dbReference type="PANTHER" id="PTHR23502:SF160">
    <property type="entry name" value="MAJOR FACILITATOR SUPERFAMILY (MFS) PROFILE DOMAIN-CONTAINING PROTEIN-RELATED"/>
    <property type="match status" value="1"/>
</dbReference>
<evidence type="ECO:0000313" key="8">
    <source>
        <dbReference type="Proteomes" id="UP000813385"/>
    </source>
</evidence>
<dbReference type="SUPFAM" id="SSF103473">
    <property type="entry name" value="MFS general substrate transporter"/>
    <property type="match status" value="1"/>
</dbReference>
<dbReference type="OrthoDB" id="2585655at2759"/>
<dbReference type="EMBL" id="JAGPXD010000001">
    <property type="protein sequence ID" value="KAH7375483.1"/>
    <property type="molecule type" value="Genomic_DNA"/>
</dbReference>
<feature type="domain" description="Major facilitator superfamily (MFS) profile" evidence="6">
    <location>
        <begin position="14"/>
        <end position="487"/>
    </location>
</feature>
<gene>
    <name evidence="7" type="ORF">B0T11DRAFT_334831</name>
</gene>
<evidence type="ECO:0000256" key="2">
    <source>
        <dbReference type="ARBA" id="ARBA00022692"/>
    </source>
</evidence>
<feature type="transmembrane region" description="Helical" evidence="5">
    <location>
        <begin position="394"/>
        <end position="414"/>
    </location>
</feature>
<dbReference type="InterPro" id="IPR036259">
    <property type="entry name" value="MFS_trans_sf"/>
</dbReference>
<feature type="transmembrane region" description="Helical" evidence="5">
    <location>
        <begin position="12"/>
        <end position="36"/>
    </location>
</feature>
<dbReference type="GO" id="GO:0005886">
    <property type="term" value="C:plasma membrane"/>
    <property type="evidence" value="ECO:0007669"/>
    <property type="project" value="TreeGrafter"/>
</dbReference>
<dbReference type="Gene3D" id="1.20.1250.20">
    <property type="entry name" value="MFS general substrate transporter like domains"/>
    <property type="match status" value="1"/>
</dbReference>
<feature type="transmembrane region" description="Helical" evidence="5">
    <location>
        <begin position="363"/>
        <end position="382"/>
    </location>
</feature>
<evidence type="ECO:0000256" key="4">
    <source>
        <dbReference type="ARBA" id="ARBA00023136"/>
    </source>
</evidence>
<feature type="transmembrane region" description="Helical" evidence="5">
    <location>
        <begin position="320"/>
        <end position="342"/>
    </location>
</feature>
<dbReference type="PANTHER" id="PTHR23502">
    <property type="entry name" value="MAJOR FACILITATOR SUPERFAMILY"/>
    <property type="match status" value="1"/>
</dbReference>
<dbReference type="PROSITE" id="PS50850">
    <property type="entry name" value="MFS"/>
    <property type="match status" value="1"/>
</dbReference>
<sequence length="491" mass="52859">MSSPSPWTWPLWWRIAILFNVGFYNMLGNVYAAGVPPLFALIMQEFRINQDQASQLSTYVLLTLGVSNIFALPAVSLIGKRYTILLSLCFFLATCIWSAEATSFDSLLISRILGGLAGGLIEALGPSIVFETFPEHQLARAMVVYVGLLAAGSSIGPIVAGAVADGLGDWRWFLRILAIFIALNLATSIVMLPETTHDVLEPRPESSEAGGTSSAKPSIYDVEDARKTETSPNVTLTDTALPGPSLKQQWFARSFTARYIEMNWKLAARSFYEPYQLIILPQILVTTLVFGLTIGWTVLISIITAMQYSPPPLLWGALPVGLLSVGPLAGLLIGLPVGGALADYLFNRAARSSGGEQNPRTRLPATIVGAIISPAGCLVLGFGLRNPSDWPPVAIGWAMLALGLTSSANVLLTYSVDTIPTRASHIGTLVNLTKNCLAFGVSYTSVTWIQAMGPVGQFGTMAGLLWFAYLLVIPVWIFSDTLIRKSGQIFG</sequence>
<feature type="transmembrane region" description="Helical" evidence="5">
    <location>
        <begin position="283"/>
        <end position="308"/>
    </location>
</feature>
<protein>
    <submittedName>
        <fullName evidence="7">Major facilitator superfamily domain-containing protein</fullName>
    </submittedName>
</protein>
<feature type="transmembrane region" description="Helical" evidence="5">
    <location>
        <begin position="172"/>
        <end position="193"/>
    </location>
</feature>